<dbReference type="InterPro" id="IPR018114">
    <property type="entry name" value="TRYPSIN_HIS"/>
</dbReference>
<dbReference type="SUPFAM" id="SSF57424">
    <property type="entry name" value="LDL receptor-like module"/>
    <property type="match status" value="3"/>
</dbReference>
<dbReference type="SUPFAM" id="SSF50494">
    <property type="entry name" value="Trypsin-like serine proteases"/>
    <property type="match status" value="1"/>
</dbReference>
<feature type="domain" description="Peptidase S1" evidence="18">
    <location>
        <begin position="608"/>
        <end position="844"/>
    </location>
</feature>
<evidence type="ECO:0000256" key="9">
    <source>
        <dbReference type="ARBA" id="ARBA00022989"/>
    </source>
</evidence>
<dbReference type="PROSITE" id="PS50024">
    <property type="entry name" value="SEA"/>
    <property type="match status" value="1"/>
</dbReference>
<evidence type="ECO:0000259" key="17">
    <source>
        <dbReference type="PROSITE" id="PS50024"/>
    </source>
</evidence>
<evidence type="ECO:0000256" key="5">
    <source>
        <dbReference type="ARBA" id="ARBA00022737"/>
    </source>
</evidence>
<comment type="caution">
    <text evidence="19">The sequence shown here is derived from an EMBL/GenBank/DDBJ whole genome shotgun (WGS) entry which is preliminary data.</text>
</comment>
<dbReference type="CDD" id="cd00112">
    <property type="entry name" value="LDLa"/>
    <property type="match status" value="4"/>
</dbReference>
<evidence type="ECO:0000313" key="20">
    <source>
        <dbReference type="Proteomes" id="UP000736164"/>
    </source>
</evidence>
<evidence type="ECO:0000256" key="2">
    <source>
        <dbReference type="ARBA" id="ARBA00022670"/>
    </source>
</evidence>
<comment type="caution">
    <text evidence="13">Lacks conserved residue(s) required for the propagation of feature annotation.</text>
</comment>
<dbReference type="Gene3D" id="2.40.10.10">
    <property type="entry name" value="Trypsin-like serine proteases"/>
    <property type="match status" value="2"/>
</dbReference>
<dbReference type="InterPro" id="IPR001254">
    <property type="entry name" value="Trypsin_dom"/>
</dbReference>
<dbReference type="CDD" id="cd00041">
    <property type="entry name" value="CUB"/>
    <property type="match status" value="2"/>
</dbReference>
<evidence type="ECO:0000256" key="10">
    <source>
        <dbReference type="ARBA" id="ARBA00023136"/>
    </source>
</evidence>
<dbReference type="PANTHER" id="PTHR24252">
    <property type="entry name" value="ACROSIN-RELATED"/>
    <property type="match status" value="1"/>
</dbReference>
<proteinExistence type="predicted"/>
<dbReference type="InterPro" id="IPR023415">
    <property type="entry name" value="LDLR_class-A_CS"/>
</dbReference>
<evidence type="ECO:0000256" key="8">
    <source>
        <dbReference type="ARBA" id="ARBA00022968"/>
    </source>
</evidence>
<dbReference type="InterPro" id="IPR033116">
    <property type="entry name" value="TRYPSIN_SER"/>
</dbReference>
<feature type="domain" description="CUB" evidence="16">
    <location>
        <begin position="332"/>
        <end position="439"/>
    </location>
</feature>
<keyword evidence="9 15" id="KW-1133">Transmembrane helix</keyword>
<accession>A0A8J7NT81</accession>
<dbReference type="FunFam" id="2.40.10.10:FF:000003">
    <property type="entry name" value="Transmembrane serine protease 3"/>
    <property type="match status" value="1"/>
</dbReference>
<dbReference type="SMART" id="SM00192">
    <property type="entry name" value="LDLa"/>
    <property type="match status" value="4"/>
</dbReference>
<evidence type="ECO:0000256" key="6">
    <source>
        <dbReference type="ARBA" id="ARBA00022801"/>
    </source>
</evidence>
<feature type="disulfide bond" evidence="13">
    <location>
        <begin position="487"/>
        <end position="505"/>
    </location>
</feature>
<evidence type="ECO:0000256" key="12">
    <source>
        <dbReference type="ARBA" id="ARBA00023180"/>
    </source>
</evidence>
<evidence type="ECO:0000256" key="14">
    <source>
        <dbReference type="RuleBase" id="RU363034"/>
    </source>
</evidence>
<feature type="disulfide bond" evidence="13">
    <location>
        <begin position="451"/>
        <end position="469"/>
    </location>
</feature>
<dbReference type="InterPro" id="IPR036364">
    <property type="entry name" value="SEA_dom_sf"/>
</dbReference>
<dbReference type="CDD" id="cd00190">
    <property type="entry name" value="Tryp_SPc"/>
    <property type="match status" value="1"/>
</dbReference>
<dbReference type="Pfam" id="PF00431">
    <property type="entry name" value="CUB"/>
    <property type="match status" value="2"/>
</dbReference>
<dbReference type="InterPro" id="IPR002172">
    <property type="entry name" value="LDrepeatLR_classA_rpt"/>
</dbReference>
<evidence type="ECO:0000256" key="11">
    <source>
        <dbReference type="ARBA" id="ARBA00023157"/>
    </source>
</evidence>
<dbReference type="Gene3D" id="2.60.120.290">
    <property type="entry name" value="Spermadhesin, CUB domain"/>
    <property type="match status" value="2"/>
</dbReference>
<dbReference type="InterPro" id="IPR035914">
    <property type="entry name" value="Sperma_CUB_dom_sf"/>
</dbReference>
<dbReference type="InterPro" id="IPR000859">
    <property type="entry name" value="CUB_dom"/>
</dbReference>
<dbReference type="FunFam" id="2.60.120.290:FF:000005">
    <property type="entry name" value="Procollagen C-endopeptidase enhancer 1"/>
    <property type="match status" value="1"/>
</dbReference>
<sequence length="845" mass="93619">MLVSRPQARNGGHEQVTFLTNKEKMASRKLTGVVLGMLAAVLVLSAVAGILVWYFLVRPSGDGSSSGATGSPARMDAVRVFSGHMVLSNLAYSQQLENANDPAFMQLADELQQMLKETYSKDDLLSKYYTKSVISAFSKGSVIAYHWTQFDIPASALESLPDFSEQRVLEVLRAGIRQAGKSRKQEIVISSITASETDPRMVRNPRGEECFHMLVAGDQVQTFQSPGYPNMYPPKVRCQWQIRGPEGTAIHLSFPFFHVEDDCKNDFVFIYDSLSPDESQAITKQCGQRPPSNPLEVISSTNVMLVNLISDGAIQRPGFTAEYKHIPLTTVYDEVLKNLNGSISSLHYPSFYPPALDCKWTIEVPVGMKIRLKFDMFRLKEPGVDTRLCQKDYVEILGTKYCGERSLLALASPNHTLEIKFHSDESYTDKGFSATYNAYDPANPCPGQFACTSGICIAKELKCDGWNDCGDMSDEVKCSCDADQFSCANGMCKPKYWVCDHVNDCGDNSDERGCSCEQSEMKCGDGRCISLDMKCNGMKDCSDGSDEASCEKGASPDTDVCTEFSFKCKSGQCVSKSNAECNQVQDCSDGSDEENCDCGKRPYKHNRIVGGTDADIGEWPWQVSLHFMTNGHVCGASILSETWLLSAAHCFQTSRPEYLLPQNWQTYSGMRDQFNMEDVQVRKVKSIIPHPFYSQMTYDYDISLVELSEPLKFTSTIHHICLPASTHVFTAGMGCWVTGWGALKEGGRVSQILQKAEVKIINDTVCNLMTEGQVTSRMMCSGYLAGGVDACQGDSGGPLVCREDSGKWFQAGIVSWGEGCARKNKPGVYTRITKLRDWIREMTRI</sequence>
<evidence type="ECO:0000256" key="13">
    <source>
        <dbReference type="PROSITE-ProRule" id="PRU00124"/>
    </source>
</evidence>
<keyword evidence="6 14" id="KW-0378">Hydrolase</keyword>
<keyword evidence="7 14" id="KW-0720">Serine protease</keyword>
<feature type="non-terminal residue" evidence="19">
    <location>
        <position position="1"/>
    </location>
</feature>
<dbReference type="Pfam" id="PF00089">
    <property type="entry name" value="Trypsin"/>
    <property type="match status" value="1"/>
</dbReference>
<keyword evidence="10 15" id="KW-0472">Membrane</keyword>
<dbReference type="SUPFAM" id="SSF49854">
    <property type="entry name" value="Spermadhesin, CUB domain"/>
    <property type="match status" value="2"/>
</dbReference>
<keyword evidence="12" id="KW-0325">Glycoprotein</keyword>
<evidence type="ECO:0000256" key="15">
    <source>
        <dbReference type="SAM" id="Phobius"/>
    </source>
</evidence>
<feature type="disulfide bond" evidence="13">
    <location>
        <begin position="581"/>
        <end position="596"/>
    </location>
</feature>
<keyword evidence="11 13" id="KW-1015">Disulfide bond</keyword>
<dbReference type="Gene3D" id="3.30.70.960">
    <property type="entry name" value="SEA domain"/>
    <property type="match status" value="1"/>
</dbReference>
<feature type="domain" description="SEA" evidence="17">
    <location>
        <begin position="77"/>
        <end position="199"/>
    </location>
</feature>
<dbReference type="SMART" id="SM00042">
    <property type="entry name" value="CUB"/>
    <property type="match status" value="2"/>
</dbReference>
<feature type="disulfide bond" evidence="13">
    <location>
        <begin position="535"/>
        <end position="550"/>
    </location>
</feature>
<evidence type="ECO:0000259" key="16">
    <source>
        <dbReference type="PROSITE" id="PS01180"/>
    </source>
</evidence>
<keyword evidence="3 15" id="KW-0812">Transmembrane</keyword>
<feature type="disulfide bond" evidence="13">
    <location>
        <begin position="516"/>
        <end position="528"/>
    </location>
</feature>
<dbReference type="SMART" id="SM00020">
    <property type="entry name" value="Tryp_SPc"/>
    <property type="match status" value="1"/>
</dbReference>
<dbReference type="PROSITE" id="PS01180">
    <property type="entry name" value="CUB"/>
    <property type="match status" value="2"/>
</dbReference>
<dbReference type="PROSITE" id="PS00135">
    <property type="entry name" value="TRYPSIN_SER"/>
    <property type="match status" value="1"/>
</dbReference>
<dbReference type="PROSITE" id="PS01209">
    <property type="entry name" value="LDLRA_1"/>
    <property type="match status" value="1"/>
</dbReference>
<dbReference type="EMBL" id="JAAWVO010037516">
    <property type="protein sequence ID" value="MBN3317983.1"/>
    <property type="molecule type" value="Genomic_DNA"/>
</dbReference>
<dbReference type="Pfam" id="PF00057">
    <property type="entry name" value="Ldl_recept_a"/>
    <property type="match status" value="4"/>
</dbReference>
<dbReference type="PROSITE" id="PS00134">
    <property type="entry name" value="TRYPSIN_HIS"/>
    <property type="match status" value="1"/>
</dbReference>
<reference evidence="19" key="1">
    <citation type="journal article" date="2021" name="Cell">
        <title>Tracing the genetic footprints of vertebrate landing in non-teleost ray-finned fishes.</title>
        <authorList>
            <person name="Bi X."/>
            <person name="Wang K."/>
            <person name="Yang L."/>
            <person name="Pan H."/>
            <person name="Jiang H."/>
            <person name="Wei Q."/>
            <person name="Fang M."/>
            <person name="Yu H."/>
            <person name="Zhu C."/>
            <person name="Cai Y."/>
            <person name="He Y."/>
            <person name="Gan X."/>
            <person name="Zeng H."/>
            <person name="Yu D."/>
            <person name="Zhu Y."/>
            <person name="Jiang H."/>
            <person name="Qiu Q."/>
            <person name="Yang H."/>
            <person name="Zhang Y.E."/>
            <person name="Wang W."/>
            <person name="Zhu M."/>
            <person name="He S."/>
            <person name="Zhang G."/>
        </authorList>
    </citation>
    <scope>NUCLEOTIDE SEQUENCE</scope>
    <source>
        <strain evidence="19">Allg_001</strain>
    </source>
</reference>
<evidence type="ECO:0000313" key="19">
    <source>
        <dbReference type="EMBL" id="MBN3317983.1"/>
    </source>
</evidence>
<feature type="disulfide bond" evidence="13">
    <location>
        <begin position="561"/>
        <end position="573"/>
    </location>
</feature>
<dbReference type="Pfam" id="PF01390">
    <property type="entry name" value="SEA"/>
    <property type="match status" value="1"/>
</dbReference>
<name>A0A8J7NT81_ATRSP</name>
<dbReference type="PROSITE" id="PS50068">
    <property type="entry name" value="LDLRA_2"/>
    <property type="match status" value="4"/>
</dbReference>
<dbReference type="InterPro" id="IPR009003">
    <property type="entry name" value="Peptidase_S1_PA"/>
</dbReference>
<keyword evidence="2 14" id="KW-0645">Protease</keyword>
<comment type="subcellular location">
    <subcellularLocation>
        <location evidence="1">Membrane</location>
        <topology evidence="1">Single-pass type II membrane protein</topology>
    </subcellularLocation>
</comment>
<keyword evidence="20" id="KW-1185">Reference proteome</keyword>
<feature type="disulfide bond" evidence="13">
    <location>
        <begin position="480"/>
        <end position="492"/>
    </location>
</feature>
<feature type="domain" description="CUB" evidence="16">
    <location>
        <begin position="210"/>
        <end position="326"/>
    </location>
</feature>
<dbReference type="GO" id="GO:0016020">
    <property type="term" value="C:membrane"/>
    <property type="evidence" value="ECO:0007669"/>
    <property type="project" value="UniProtKB-SubCell"/>
</dbReference>
<dbReference type="GO" id="GO:0009566">
    <property type="term" value="P:fertilization"/>
    <property type="evidence" value="ECO:0007669"/>
    <property type="project" value="UniProtKB-ARBA"/>
</dbReference>
<organism evidence="19 20">
    <name type="scientific">Atractosteus spatula</name>
    <name type="common">Alligator gar</name>
    <name type="synonym">Lepisosteus spatula</name>
    <dbReference type="NCBI Taxonomy" id="7917"/>
    <lineage>
        <taxon>Eukaryota</taxon>
        <taxon>Metazoa</taxon>
        <taxon>Chordata</taxon>
        <taxon>Craniata</taxon>
        <taxon>Vertebrata</taxon>
        <taxon>Euteleostomi</taxon>
        <taxon>Actinopterygii</taxon>
        <taxon>Neopterygii</taxon>
        <taxon>Holostei</taxon>
        <taxon>Semionotiformes</taxon>
        <taxon>Lepisosteidae</taxon>
        <taxon>Atractosteus</taxon>
    </lineage>
</organism>
<dbReference type="PANTHER" id="PTHR24252:SF17">
    <property type="entry name" value="SUPPRESSOR OF TUMORIGENICITY 14 PROTEIN HOMOLOG-RELATED"/>
    <property type="match status" value="1"/>
</dbReference>
<keyword evidence="4" id="KW-0732">Signal</keyword>
<protein>
    <submittedName>
        <fullName evidence="19">ST14 protein</fullName>
    </submittedName>
</protein>
<keyword evidence="8" id="KW-0735">Signal-anchor</keyword>
<gene>
    <name evidence="19" type="primary">St14_1</name>
    <name evidence="19" type="ORF">GTO95_0015102</name>
</gene>
<dbReference type="InterPro" id="IPR036055">
    <property type="entry name" value="LDL_receptor-like_sf"/>
</dbReference>
<evidence type="ECO:0000259" key="18">
    <source>
        <dbReference type="PROSITE" id="PS50240"/>
    </source>
</evidence>
<feature type="disulfide bond" evidence="13">
    <location>
        <begin position="499"/>
        <end position="514"/>
    </location>
</feature>
<evidence type="ECO:0000256" key="4">
    <source>
        <dbReference type="ARBA" id="ARBA00022729"/>
    </source>
</evidence>
<dbReference type="GO" id="GO:0004252">
    <property type="term" value="F:serine-type endopeptidase activity"/>
    <property type="evidence" value="ECO:0007669"/>
    <property type="project" value="InterPro"/>
</dbReference>
<dbReference type="FunFam" id="4.10.400.10:FF:000117">
    <property type="entry name" value="Suppressor of tumorigenicity 14 protein homolog"/>
    <property type="match status" value="1"/>
</dbReference>
<dbReference type="AlphaFoldDB" id="A0A8J7NT81"/>
<feature type="non-terminal residue" evidence="19">
    <location>
        <position position="845"/>
    </location>
</feature>
<dbReference type="InterPro" id="IPR043504">
    <property type="entry name" value="Peptidase_S1_PA_chymotrypsin"/>
</dbReference>
<evidence type="ECO:0000256" key="7">
    <source>
        <dbReference type="ARBA" id="ARBA00022825"/>
    </source>
</evidence>
<dbReference type="PRINTS" id="PR00261">
    <property type="entry name" value="LDLRECEPTOR"/>
</dbReference>
<dbReference type="Proteomes" id="UP000736164">
    <property type="component" value="Unassembled WGS sequence"/>
</dbReference>
<keyword evidence="5" id="KW-0677">Repeat</keyword>
<evidence type="ECO:0000256" key="3">
    <source>
        <dbReference type="ARBA" id="ARBA00022692"/>
    </source>
</evidence>
<dbReference type="GO" id="GO:0006508">
    <property type="term" value="P:proteolysis"/>
    <property type="evidence" value="ECO:0007669"/>
    <property type="project" value="UniProtKB-KW"/>
</dbReference>
<feature type="disulfide bond" evidence="13">
    <location>
        <begin position="523"/>
        <end position="541"/>
    </location>
</feature>
<dbReference type="InterPro" id="IPR000082">
    <property type="entry name" value="SEA_dom"/>
</dbReference>
<dbReference type="SUPFAM" id="SSF82671">
    <property type="entry name" value="SEA domain"/>
    <property type="match status" value="1"/>
</dbReference>
<dbReference type="Gene3D" id="4.10.400.10">
    <property type="entry name" value="Low-density Lipoprotein Receptor"/>
    <property type="match status" value="4"/>
</dbReference>
<evidence type="ECO:0000256" key="1">
    <source>
        <dbReference type="ARBA" id="ARBA00004606"/>
    </source>
</evidence>
<dbReference type="PROSITE" id="PS50240">
    <property type="entry name" value="TRYPSIN_DOM"/>
    <property type="match status" value="1"/>
</dbReference>
<dbReference type="FunFam" id="4.10.400.10:FF:000034">
    <property type="entry name" value="Low-density lipoprotein receptor-related protein 2"/>
    <property type="match status" value="1"/>
</dbReference>
<feature type="disulfide bond" evidence="13">
    <location>
        <begin position="463"/>
        <end position="478"/>
    </location>
</feature>
<feature type="transmembrane region" description="Helical" evidence="15">
    <location>
        <begin position="32"/>
        <end position="56"/>
    </location>
</feature>